<name>A0AAD6TIP0_9AGAR</name>
<dbReference type="Gene3D" id="3.30.160.60">
    <property type="entry name" value="Classic Zinc Finger"/>
    <property type="match status" value="3"/>
</dbReference>
<accession>A0AAD6TIP0</accession>
<evidence type="ECO:0000256" key="5">
    <source>
        <dbReference type="PROSITE-ProRule" id="PRU00042"/>
    </source>
</evidence>
<protein>
    <recommendedName>
        <fullName evidence="6">C2H2-type domain-containing protein</fullName>
    </recommendedName>
</protein>
<keyword evidence="2" id="KW-0677">Repeat</keyword>
<evidence type="ECO:0000313" key="8">
    <source>
        <dbReference type="Proteomes" id="UP001218188"/>
    </source>
</evidence>
<dbReference type="GO" id="GO:0005667">
    <property type="term" value="C:transcription regulator complex"/>
    <property type="evidence" value="ECO:0007669"/>
    <property type="project" value="TreeGrafter"/>
</dbReference>
<evidence type="ECO:0000259" key="6">
    <source>
        <dbReference type="PROSITE" id="PS50157"/>
    </source>
</evidence>
<evidence type="ECO:0000256" key="1">
    <source>
        <dbReference type="ARBA" id="ARBA00022723"/>
    </source>
</evidence>
<dbReference type="PANTHER" id="PTHR14003:SF20">
    <property type="entry name" value="FINGER DOMAIN PROTEIN, PUTATIVE (AFU_ORTHOLOGUE AFUA_4G10380)-RELATED"/>
    <property type="match status" value="1"/>
</dbReference>
<dbReference type="PANTHER" id="PTHR14003">
    <property type="entry name" value="TRANSCRIPTIONAL REPRESSOR PROTEIN YY"/>
    <property type="match status" value="1"/>
</dbReference>
<feature type="domain" description="C2H2-type" evidence="6">
    <location>
        <begin position="33"/>
        <end position="60"/>
    </location>
</feature>
<evidence type="ECO:0000313" key="7">
    <source>
        <dbReference type="EMBL" id="KAJ7044592.1"/>
    </source>
</evidence>
<dbReference type="GO" id="GO:0000978">
    <property type="term" value="F:RNA polymerase II cis-regulatory region sequence-specific DNA binding"/>
    <property type="evidence" value="ECO:0007669"/>
    <property type="project" value="TreeGrafter"/>
</dbReference>
<dbReference type="GO" id="GO:0031519">
    <property type="term" value="C:PcG protein complex"/>
    <property type="evidence" value="ECO:0007669"/>
    <property type="project" value="TreeGrafter"/>
</dbReference>
<dbReference type="SUPFAM" id="SSF57667">
    <property type="entry name" value="beta-beta-alpha zinc fingers"/>
    <property type="match status" value="2"/>
</dbReference>
<keyword evidence="4" id="KW-0862">Zinc</keyword>
<dbReference type="GO" id="GO:0000981">
    <property type="term" value="F:DNA-binding transcription factor activity, RNA polymerase II-specific"/>
    <property type="evidence" value="ECO:0007669"/>
    <property type="project" value="TreeGrafter"/>
</dbReference>
<keyword evidence="3 5" id="KW-0863">Zinc-finger</keyword>
<comment type="caution">
    <text evidence="7">The sequence shown here is derived from an EMBL/GenBank/DDBJ whole genome shotgun (WGS) entry which is preliminary data.</text>
</comment>
<dbReference type="InterPro" id="IPR036236">
    <property type="entry name" value="Znf_C2H2_sf"/>
</dbReference>
<dbReference type="FunFam" id="3.30.160.60:FF:000446">
    <property type="entry name" value="Zinc finger protein"/>
    <property type="match status" value="1"/>
</dbReference>
<gene>
    <name evidence="7" type="ORF">C8F04DRAFT_591277</name>
</gene>
<dbReference type="Proteomes" id="UP001218188">
    <property type="component" value="Unassembled WGS sequence"/>
</dbReference>
<keyword evidence="8" id="KW-1185">Reference proteome</keyword>
<evidence type="ECO:0000256" key="4">
    <source>
        <dbReference type="ARBA" id="ARBA00022833"/>
    </source>
</evidence>
<dbReference type="PROSITE" id="PS50157">
    <property type="entry name" value="ZINC_FINGER_C2H2_2"/>
    <property type="match status" value="3"/>
</dbReference>
<keyword evidence="1" id="KW-0479">Metal-binding</keyword>
<evidence type="ECO:0000256" key="3">
    <source>
        <dbReference type="ARBA" id="ARBA00022771"/>
    </source>
</evidence>
<dbReference type="EMBL" id="JARJCM010000006">
    <property type="protein sequence ID" value="KAJ7044592.1"/>
    <property type="molecule type" value="Genomic_DNA"/>
</dbReference>
<feature type="domain" description="C2H2-type" evidence="6">
    <location>
        <begin position="61"/>
        <end position="93"/>
    </location>
</feature>
<dbReference type="Pfam" id="PF00096">
    <property type="entry name" value="zf-C2H2"/>
    <property type="match status" value="2"/>
</dbReference>
<reference evidence="7" key="1">
    <citation type="submission" date="2023-03" db="EMBL/GenBank/DDBJ databases">
        <title>Massive genome expansion in bonnet fungi (Mycena s.s.) driven by repeated elements and novel gene families across ecological guilds.</title>
        <authorList>
            <consortium name="Lawrence Berkeley National Laboratory"/>
            <person name="Harder C.B."/>
            <person name="Miyauchi S."/>
            <person name="Viragh M."/>
            <person name="Kuo A."/>
            <person name="Thoen E."/>
            <person name="Andreopoulos B."/>
            <person name="Lu D."/>
            <person name="Skrede I."/>
            <person name="Drula E."/>
            <person name="Henrissat B."/>
            <person name="Morin E."/>
            <person name="Kohler A."/>
            <person name="Barry K."/>
            <person name="LaButti K."/>
            <person name="Morin E."/>
            <person name="Salamov A."/>
            <person name="Lipzen A."/>
            <person name="Mereny Z."/>
            <person name="Hegedus B."/>
            <person name="Baldrian P."/>
            <person name="Stursova M."/>
            <person name="Weitz H."/>
            <person name="Taylor A."/>
            <person name="Grigoriev I.V."/>
            <person name="Nagy L.G."/>
            <person name="Martin F."/>
            <person name="Kauserud H."/>
        </authorList>
    </citation>
    <scope>NUCLEOTIDE SEQUENCE</scope>
    <source>
        <strain evidence="7">CBHHK200</strain>
    </source>
</reference>
<organism evidence="7 8">
    <name type="scientific">Mycena alexandri</name>
    <dbReference type="NCBI Taxonomy" id="1745969"/>
    <lineage>
        <taxon>Eukaryota</taxon>
        <taxon>Fungi</taxon>
        <taxon>Dikarya</taxon>
        <taxon>Basidiomycota</taxon>
        <taxon>Agaricomycotina</taxon>
        <taxon>Agaricomycetes</taxon>
        <taxon>Agaricomycetidae</taxon>
        <taxon>Agaricales</taxon>
        <taxon>Marasmiineae</taxon>
        <taxon>Mycenaceae</taxon>
        <taxon>Mycena</taxon>
    </lineage>
</organism>
<dbReference type="SMART" id="SM00355">
    <property type="entry name" value="ZnF_C2H2"/>
    <property type="match status" value="4"/>
</dbReference>
<feature type="domain" description="C2H2-type" evidence="6">
    <location>
        <begin position="5"/>
        <end position="32"/>
    </location>
</feature>
<dbReference type="AlphaFoldDB" id="A0AAD6TIP0"/>
<dbReference type="PROSITE" id="PS00028">
    <property type="entry name" value="ZINC_FINGER_C2H2_1"/>
    <property type="match status" value="4"/>
</dbReference>
<dbReference type="GO" id="GO:0000785">
    <property type="term" value="C:chromatin"/>
    <property type="evidence" value="ECO:0007669"/>
    <property type="project" value="TreeGrafter"/>
</dbReference>
<dbReference type="GO" id="GO:0008270">
    <property type="term" value="F:zinc ion binding"/>
    <property type="evidence" value="ECO:0007669"/>
    <property type="project" value="UniProtKB-KW"/>
</dbReference>
<proteinExistence type="predicted"/>
<sequence>MTAQWLCPECPKTFTRKGDLTRHSLLHTGHRPHSCSDCGKSFAQYSGLKTHMNTHTRVKPYRCGIFPCQAAFGDPSSCARHRKETHRHAGAYRCPETRCKSIIKRRSAFTAHLRKHGAKYAGVDIENFYSGAAFTPRRSAAGKIALTKEEYSMDPALLTYVTPSIYDLYSSDGILAYPNDYSNDLDLHLATGDLFTFDSPVSSLSPTSLASSASSSPSPAPLEFEEEPRFTLPHVNVAGANASYEPGTSGAFPVMSPVSQLMRDYGFDFSECPKQWA</sequence>
<evidence type="ECO:0000256" key="2">
    <source>
        <dbReference type="ARBA" id="ARBA00022737"/>
    </source>
</evidence>
<dbReference type="InterPro" id="IPR013087">
    <property type="entry name" value="Znf_C2H2_type"/>
</dbReference>